<dbReference type="InterPro" id="IPR021390">
    <property type="entry name" value="DUF3025"/>
</dbReference>
<dbReference type="Pfam" id="PF11227">
    <property type="entry name" value="DUF3025"/>
    <property type="match status" value="1"/>
</dbReference>
<dbReference type="AlphaFoldDB" id="A0A0C4YBJ0"/>
<name>A0A0C4YBJ0_9BURK</name>
<keyword evidence="1" id="KW-0472">Membrane</keyword>
<accession>A0A0C4YBJ0</accession>
<dbReference type="STRING" id="68895.RR42_m0538"/>
<protein>
    <submittedName>
        <fullName evidence="1">Putative transmembrane protein</fullName>
    </submittedName>
</protein>
<dbReference type="EMBL" id="CP010536">
    <property type="protein sequence ID" value="AJG17951.1"/>
    <property type="molecule type" value="Genomic_DNA"/>
</dbReference>
<proteinExistence type="predicted"/>
<dbReference type="Proteomes" id="UP000031843">
    <property type="component" value="Chromosome main"/>
</dbReference>
<dbReference type="KEGG" id="cbw:RR42_m0538"/>
<keyword evidence="1" id="KW-0812">Transmembrane</keyword>
<evidence type="ECO:0000313" key="1">
    <source>
        <dbReference type="EMBL" id="AJG17951.1"/>
    </source>
</evidence>
<keyword evidence="2" id="KW-1185">Reference proteome</keyword>
<reference evidence="1 2" key="1">
    <citation type="journal article" date="2015" name="Genome Announc.">
        <title>Complete Genome Sequence of Cupriavidus basilensis 4G11, Isolated from the Oak Ridge Field Research Center Site.</title>
        <authorList>
            <person name="Ray J."/>
            <person name="Waters R.J."/>
            <person name="Skerker J.M."/>
            <person name="Kuehl J.V."/>
            <person name="Price M.N."/>
            <person name="Huang J."/>
            <person name="Chakraborty R."/>
            <person name="Arkin A.P."/>
            <person name="Deutschbauer A."/>
        </authorList>
    </citation>
    <scope>NUCLEOTIDE SEQUENCE [LARGE SCALE GENOMIC DNA]</scope>
    <source>
        <strain evidence="1">4G11</strain>
    </source>
</reference>
<evidence type="ECO:0000313" key="2">
    <source>
        <dbReference type="Proteomes" id="UP000031843"/>
    </source>
</evidence>
<sequence>MEGPLSRAGEAEVQAQSQVRLALAAAVAQIDWAQPWFRPFATIGSALDSALRGGADLRAVLSEVAAQRALRNARGAPLRFVAQAELPAGTAYEAHIYATGAVPTRDNLHDFFNALIWLHFPRSKRVLNRLQARAIAVAGVQGSRGSLRDAATLFDENAILFLSADSGLESVLRGFGWEQLFVARRGVWDGSEHAGSRDSTARCGVVPFGHALLEKLVRPYKALTAHAWPLAVPPAAGAALPGSLDDSVCASLEAAELHSGRFAPLPVLGIPGWCEANRDPAYYADTKVFRRGRRAQAA</sequence>
<gene>
    <name evidence="1" type="ORF">RR42_m0538</name>
</gene>
<organism evidence="1 2">
    <name type="scientific">Cupriavidus basilensis</name>
    <dbReference type="NCBI Taxonomy" id="68895"/>
    <lineage>
        <taxon>Bacteria</taxon>
        <taxon>Pseudomonadati</taxon>
        <taxon>Pseudomonadota</taxon>
        <taxon>Betaproteobacteria</taxon>
        <taxon>Burkholderiales</taxon>
        <taxon>Burkholderiaceae</taxon>
        <taxon>Cupriavidus</taxon>
    </lineage>
</organism>